<comment type="caution">
    <text evidence="4">The sequence shown here is derived from an EMBL/GenBank/DDBJ whole genome shotgun (WGS) entry which is preliminary data.</text>
</comment>
<dbReference type="Proteomes" id="UP001259982">
    <property type="component" value="Unassembled WGS sequence"/>
</dbReference>
<dbReference type="PANTHER" id="PTHR33734">
    <property type="entry name" value="LYSM DOMAIN-CONTAINING GPI-ANCHORED PROTEIN 2"/>
    <property type="match status" value="1"/>
</dbReference>
<dbReference type="Gene3D" id="1.10.530.10">
    <property type="match status" value="1"/>
</dbReference>
<comment type="similarity">
    <text evidence="1">Belongs to the transglycosylase Slt family.</text>
</comment>
<feature type="domain" description="LysM" evidence="3">
    <location>
        <begin position="331"/>
        <end position="374"/>
    </location>
</feature>
<name>A0ABU3B931_9GAMM</name>
<evidence type="ECO:0000313" key="4">
    <source>
        <dbReference type="EMBL" id="MDT0618749.1"/>
    </source>
</evidence>
<sequence>MTISEPTRVRLAALGLMLLSLALAGCASRPPPPPSVATVAPEPMGPPAPAIRPVVYNDIWARIRQGMSLAGHEQRPEVRAWTQFYAARTRHIEEAAQRASPFIWHIAEAVEQHDMPLEIALLPIVESGFDPRADSHSSAAGLWQFMPLTASRFGLERNWWYDGRRDVLSATSAALDYLGFLHRRFDDWLLALAAYNAGEGRVGRALARAEAAGQPRDFWHLDLPAETDDYVPKLLALRRLLQTPAAFDLALPTIPDRPLTEAVQLDAQIDFAVAADMIDMPAQTLADINPGFRRWATHPDGPHRLLVPTERSWQFRTALARTDPARLVTQRRHRVQAGEVLGGIATRYGTTVALIRDANNLQGSLIRPGDDLRIPTRAQPRREQAESVTYQVRGGDSLWQIARDHGMRVDDLRRLNGLSADALLRPGQTLKMRDSRTAAVPDWSLARAHAVAATSGSAPGAAGAPETPAARPNVPVIYYDVQQGDSLWSIARSFEVTIDALRRWNRLDSNRLQPGQRLRIHAAAAI</sequence>
<evidence type="ECO:0000256" key="1">
    <source>
        <dbReference type="ARBA" id="ARBA00007734"/>
    </source>
</evidence>
<dbReference type="CDD" id="cd00118">
    <property type="entry name" value="LysM"/>
    <property type="match status" value="3"/>
</dbReference>
<evidence type="ECO:0000256" key="2">
    <source>
        <dbReference type="SAM" id="SignalP"/>
    </source>
</evidence>
<feature type="chain" id="PRO_5045764087" evidence="2">
    <location>
        <begin position="25"/>
        <end position="526"/>
    </location>
</feature>
<dbReference type="InterPro" id="IPR000189">
    <property type="entry name" value="Transglyc_AS"/>
</dbReference>
<dbReference type="PANTHER" id="PTHR33734:SF22">
    <property type="entry name" value="MEMBRANE-BOUND LYTIC MUREIN TRANSGLYCOSYLASE D"/>
    <property type="match status" value="1"/>
</dbReference>
<dbReference type="Pfam" id="PF01476">
    <property type="entry name" value="LysM"/>
    <property type="match status" value="3"/>
</dbReference>
<keyword evidence="5" id="KW-1185">Reference proteome</keyword>
<keyword evidence="2" id="KW-0732">Signal</keyword>
<feature type="domain" description="LysM" evidence="3">
    <location>
        <begin position="388"/>
        <end position="432"/>
    </location>
</feature>
<dbReference type="PROSITE" id="PS51782">
    <property type="entry name" value="LYSM"/>
    <property type="match status" value="3"/>
</dbReference>
<dbReference type="Pfam" id="PF01464">
    <property type="entry name" value="SLT"/>
    <property type="match status" value="1"/>
</dbReference>
<dbReference type="InterPro" id="IPR023346">
    <property type="entry name" value="Lysozyme-like_dom_sf"/>
</dbReference>
<dbReference type="InterPro" id="IPR018392">
    <property type="entry name" value="LysM"/>
</dbReference>
<gene>
    <name evidence="4" type="ORF">RM531_09690</name>
</gene>
<dbReference type="SUPFAM" id="SSF54106">
    <property type="entry name" value="LysM domain"/>
    <property type="match status" value="3"/>
</dbReference>
<reference evidence="4 5" key="1">
    <citation type="submission" date="2023-09" db="EMBL/GenBank/DDBJ databases">
        <authorList>
            <person name="Rey-Velasco X."/>
        </authorList>
    </citation>
    <scope>NUCLEOTIDE SEQUENCE [LARGE SCALE GENOMIC DNA]</scope>
    <source>
        <strain evidence="4 5">P385</strain>
    </source>
</reference>
<dbReference type="InterPro" id="IPR036779">
    <property type="entry name" value="LysM_dom_sf"/>
</dbReference>
<dbReference type="SUPFAM" id="SSF53955">
    <property type="entry name" value="Lysozyme-like"/>
    <property type="match status" value="1"/>
</dbReference>
<evidence type="ECO:0000313" key="5">
    <source>
        <dbReference type="Proteomes" id="UP001259982"/>
    </source>
</evidence>
<dbReference type="EMBL" id="JAVRHY010000007">
    <property type="protein sequence ID" value="MDT0618749.1"/>
    <property type="molecule type" value="Genomic_DNA"/>
</dbReference>
<feature type="signal peptide" evidence="2">
    <location>
        <begin position="1"/>
        <end position="24"/>
    </location>
</feature>
<dbReference type="SMART" id="SM00257">
    <property type="entry name" value="LysM"/>
    <property type="match status" value="3"/>
</dbReference>
<organism evidence="4 5">
    <name type="scientific">Spectribacter acetivorans</name>
    <dbReference type="NCBI Taxonomy" id="3075603"/>
    <lineage>
        <taxon>Bacteria</taxon>
        <taxon>Pseudomonadati</taxon>
        <taxon>Pseudomonadota</taxon>
        <taxon>Gammaproteobacteria</taxon>
        <taxon>Salinisphaerales</taxon>
        <taxon>Salinisphaeraceae</taxon>
        <taxon>Spectribacter</taxon>
    </lineage>
</organism>
<dbReference type="RefSeq" id="WP_311658936.1">
    <property type="nucleotide sequence ID" value="NZ_JAVRHY010000007.1"/>
</dbReference>
<protein>
    <submittedName>
        <fullName evidence="4">LysM peptidoglycan-binding domain-containing protein</fullName>
    </submittedName>
</protein>
<feature type="domain" description="LysM" evidence="3">
    <location>
        <begin position="477"/>
        <end position="520"/>
    </location>
</feature>
<dbReference type="PROSITE" id="PS00922">
    <property type="entry name" value="TRANSGLYCOSYLASE"/>
    <property type="match status" value="1"/>
</dbReference>
<dbReference type="InterPro" id="IPR008258">
    <property type="entry name" value="Transglycosylase_SLT_dom_1"/>
</dbReference>
<dbReference type="CDD" id="cd16894">
    <property type="entry name" value="MltD-like"/>
    <property type="match status" value="1"/>
</dbReference>
<evidence type="ECO:0000259" key="3">
    <source>
        <dbReference type="PROSITE" id="PS51782"/>
    </source>
</evidence>
<dbReference type="Gene3D" id="3.10.350.10">
    <property type="entry name" value="LysM domain"/>
    <property type="match status" value="3"/>
</dbReference>
<proteinExistence type="inferred from homology"/>
<accession>A0ABU3B931</accession>